<evidence type="ECO:0000313" key="1">
    <source>
        <dbReference type="EMBL" id="JAD38138.1"/>
    </source>
</evidence>
<organism evidence="1">
    <name type="scientific">Arundo donax</name>
    <name type="common">Giant reed</name>
    <name type="synonym">Donax arundinaceus</name>
    <dbReference type="NCBI Taxonomy" id="35708"/>
    <lineage>
        <taxon>Eukaryota</taxon>
        <taxon>Viridiplantae</taxon>
        <taxon>Streptophyta</taxon>
        <taxon>Embryophyta</taxon>
        <taxon>Tracheophyta</taxon>
        <taxon>Spermatophyta</taxon>
        <taxon>Magnoliopsida</taxon>
        <taxon>Liliopsida</taxon>
        <taxon>Poales</taxon>
        <taxon>Poaceae</taxon>
        <taxon>PACMAD clade</taxon>
        <taxon>Arundinoideae</taxon>
        <taxon>Arundineae</taxon>
        <taxon>Arundo</taxon>
    </lineage>
</organism>
<reference evidence="1" key="1">
    <citation type="submission" date="2014-09" db="EMBL/GenBank/DDBJ databases">
        <authorList>
            <person name="Magalhaes I.L.F."/>
            <person name="Oliveira U."/>
            <person name="Santos F.R."/>
            <person name="Vidigal T.H.D.A."/>
            <person name="Brescovit A.D."/>
            <person name="Santos A.J."/>
        </authorList>
    </citation>
    <scope>NUCLEOTIDE SEQUENCE</scope>
    <source>
        <tissue evidence="1">Shoot tissue taken approximately 20 cm above the soil surface</tissue>
    </source>
</reference>
<dbReference type="EMBL" id="GBRH01259757">
    <property type="protein sequence ID" value="JAD38138.1"/>
    <property type="molecule type" value="Transcribed_RNA"/>
</dbReference>
<sequence length="32" mass="3569">MCGWSQLPGSVREFFCFLEDLAFVIDLTDAGT</sequence>
<accession>A0A0A8ZKF7</accession>
<dbReference type="AlphaFoldDB" id="A0A0A8ZKF7"/>
<name>A0A0A8ZKF7_ARUDO</name>
<reference evidence="1" key="2">
    <citation type="journal article" date="2015" name="Data Brief">
        <title>Shoot transcriptome of the giant reed, Arundo donax.</title>
        <authorList>
            <person name="Barrero R.A."/>
            <person name="Guerrero F.D."/>
            <person name="Moolhuijzen P."/>
            <person name="Goolsby J.A."/>
            <person name="Tidwell J."/>
            <person name="Bellgard S.E."/>
            <person name="Bellgard M.I."/>
        </authorList>
    </citation>
    <scope>NUCLEOTIDE SEQUENCE</scope>
    <source>
        <tissue evidence="1">Shoot tissue taken approximately 20 cm above the soil surface</tissue>
    </source>
</reference>
<protein>
    <submittedName>
        <fullName evidence="1">Uncharacterized protein</fullName>
    </submittedName>
</protein>
<proteinExistence type="predicted"/>